<comment type="subcellular location">
    <subcellularLocation>
        <location evidence="1">Nucleus</location>
    </subcellularLocation>
</comment>
<dbReference type="CDD" id="cd05513">
    <property type="entry name" value="Bromo_brd7_like"/>
    <property type="match status" value="1"/>
</dbReference>
<feature type="region of interest" description="Disordered" evidence="8">
    <location>
        <begin position="247"/>
        <end position="294"/>
    </location>
</feature>
<name>W8BJF4_CERCA</name>
<evidence type="ECO:0000256" key="3">
    <source>
        <dbReference type="ARBA" id="ARBA00023117"/>
    </source>
</evidence>
<dbReference type="EMBL" id="GAMC01007678">
    <property type="protein sequence ID" value="JAB98877.1"/>
    <property type="molecule type" value="mRNA"/>
</dbReference>
<evidence type="ECO:0000256" key="4">
    <source>
        <dbReference type="ARBA" id="ARBA00023163"/>
    </source>
</evidence>
<dbReference type="AlphaFoldDB" id="W8BJF4"/>
<keyword evidence="2" id="KW-0805">Transcription regulation</keyword>
<dbReference type="Pfam" id="PF12024">
    <property type="entry name" value="DUF3512"/>
    <property type="match status" value="1"/>
</dbReference>
<keyword evidence="5" id="KW-0539">Nucleus</keyword>
<feature type="compositionally biased region" description="Low complexity" evidence="8">
    <location>
        <begin position="221"/>
        <end position="230"/>
    </location>
</feature>
<dbReference type="SMART" id="SM00297">
    <property type="entry name" value="BROMO"/>
    <property type="match status" value="1"/>
</dbReference>
<dbReference type="Pfam" id="PF00439">
    <property type="entry name" value="Bromodomain"/>
    <property type="match status" value="1"/>
</dbReference>
<reference evidence="10" key="2">
    <citation type="journal article" date="2014" name="BMC Genomics">
        <title>A genomic perspective to assessing quality of mass-reared SIT flies used in Mediterranean fruit fly (Ceratitis capitata) eradication in California.</title>
        <authorList>
            <person name="Calla B."/>
            <person name="Hall B."/>
            <person name="Hou S."/>
            <person name="Geib S.M."/>
        </authorList>
    </citation>
    <scope>NUCLEOTIDE SEQUENCE</scope>
</reference>
<dbReference type="SUPFAM" id="SSF47370">
    <property type="entry name" value="Bromodomain"/>
    <property type="match status" value="1"/>
</dbReference>
<evidence type="ECO:0000256" key="5">
    <source>
        <dbReference type="ARBA" id="ARBA00023242"/>
    </source>
</evidence>
<feature type="compositionally biased region" description="Polar residues" evidence="8">
    <location>
        <begin position="41"/>
        <end position="52"/>
    </location>
</feature>
<feature type="compositionally biased region" description="Basic residues" evidence="8">
    <location>
        <begin position="85"/>
        <end position="113"/>
    </location>
</feature>
<feature type="compositionally biased region" description="Polar residues" evidence="8">
    <location>
        <begin position="886"/>
        <end position="903"/>
    </location>
</feature>
<protein>
    <submittedName>
        <fullName evidence="10">Bromodomain-containing protein 7</fullName>
    </submittedName>
</protein>
<dbReference type="InterPro" id="IPR021900">
    <property type="entry name" value="DUF3512"/>
</dbReference>
<dbReference type="GO" id="GO:0005634">
    <property type="term" value="C:nucleus"/>
    <property type="evidence" value="ECO:0007669"/>
    <property type="project" value="UniProtKB-SubCell"/>
</dbReference>
<sequence>MGSSKKHKKHKSERREKYEEYSNNMDPSQLQRGLKLILKVGTNSTPEYSGNSPLAGPPTAVEAMMSAAPSSPIEQDEQAEEYHGEKHKKSKKKKKKKDREKKHKHHKEKRHRSERHEHNSSAEHRDVSTELPNEECKTEDIVTAPAATVPFAQRSPRNTVPPAVDGDSSQDGFSFMEDGDSQPLPENVLLYAGITTDNSPSCRPVSKPIVPRKPDDNCLDSPASSSMQSSSLGAAVVGGISPTKPLQDLLIPSPSASTAASTPGGTSSFAALTPKQLEAPKTPSSSSESGREPRTCVLKLKQQKSPLNKLLDHLLRFLEKRDPHQFFAWPVTDDIAPGYSSIITKPMDFSTIRQKIDDSEYGTLTEFTDDFKLMCENAIRYNHVDTVYHKAAKRLLQVGTKHLMPENLMRSLKPLSGYMRDLTAKELGFDLHGDFGNYDHHTIDSADEGASTGAEEQTAAQLEEEEKRRAIRLRNEPKTRFEPYVDDLTSEEILAQVQGAALAAKKRLSAKEKAHKMGFLRQNRDGTTSLNLLIKDENEGPEKVVSLGELVGKLQSGSGQLMSAREDKRNDAKMVKPLNYGAFASFAPCFDSRFSNLSREETQLVMRTYGDATSTEYAESILEFTKDSSYASMLANGLLDILTNGEHSKTMSDLYDMQVQNHEQNEVFKCFSACGGFGGLQTVNTASETREQIEEEYEKYKNTRIDFNRLRTLKDLGIDIEFLDNIESEMKNFELTRRLQEHLSNNLNLIEKLRATQHDRLSQPLPQHLAYVPQAGAEEVHLAHQISQQLTDVAKKLPPSAVVDPYSLRKAMGMSNVGLPPPPQSVSQLQRVALPEVLQQPVSMPQIDLTPQNSSVPIADEHNSNVSATNMRMEIDDEELREILESGNSDLNASTSADENPWL</sequence>
<evidence type="ECO:0000256" key="2">
    <source>
        <dbReference type="ARBA" id="ARBA00023015"/>
    </source>
</evidence>
<feature type="region of interest" description="Disordered" evidence="8">
    <location>
        <begin position="884"/>
        <end position="903"/>
    </location>
</feature>
<evidence type="ECO:0000256" key="8">
    <source>
        <dbReference type="SAM" id="MobiDB-lite"/>
    </source>
</evidence>
<feature type="coiled-coil region" evidence="7">
    <location>
        <begin position="683"/>
        <end position="710"/>
    </location>
</feature>
<dbReference type="InterPro" id="IPR051831">
    <property type="entry name" value="Bromodomain_contain_prot"/>
</dbReference>
<accession>W8BJF4</accession>
<dbReference type="GO" id="GO:0006357">
    <property type="term" value="P:regulation of transcription by RNA polymerase II"/>
    <property type="evidence" value="ECO:0007669"/>
    <property type="project" value="TreeGrafter"/>
</dbReference>
<gene>
    <name evidence="10" type="primary">BRD7</name>
</gene>
<feature type="compositionally biased region" description="Basic residues" evidence="8">
    <location>
        <begin position="1"/>
        <end position="12"/>
    </location>
</feature>
<keyword evidence="4" id="KW-0804">Transcription</keyword>
<dbReference type="PROSITE" id="PS50014">
    <property type="entry name" value="BROMODOMAIN_2"/>
    <property type="match status" value="1"/>
</dbReference>
<dbReference type="OrthoDB" id="21648at2759"/>
<feature type="region of interest" description="Disordered" evidence="8">
    <location>
        <begin position="445"/>
        <end position="464"/>
    </location>
</feature>
<evidence type="ECO:0000313" key="10">
    <source>
        <dbReference type="EMBL" id="JAB98877.1"/>
    </source>
</evidence>
<dbReference type="PRINTS" id="PR00503">
    <property type="entry name" value="BROMODOMAIN"/>
</dbReference>
<feature type="domain" description="Bromo" evidence="9">
    <location>
        <begin position="319"/>
        <end position="389"/>
    </location>
</feature>
<proteinExistence type="evidence at transcript level"/>
<evidence type="ECO:0000256" key="6">
    <source>
        <dbReference type="PROSITE-ProRule" id="PRU00035"/>
    </source>
</evidence>
<keyword evidence="7" id="KW-0175">Coiled coil</keyword>
<dbReference type="PANTHER" id="PTHR22881">
    <property type="entry name" value="BROMODOMAIN CONTAINING PROTEIN"/>
    <property type="match status" value="1"/>
</dbReference>
<organism evidence="10">
    <name type="scientific">Ceratitis capitata</name>
    <name type="common">Mediterranean fruit fly</name>
    <name type="synonym">Tephritis capitata</name>
    <dbReference type="NCBI Taxonomy" id="7213"/>
    <lineage>
        <taxon>Eukaryota</taxon>
        <taxon>Metazoa</taxon>
        <taxon>Ecdysozoa</taxon>
        <taxon>Arthropoda</taxon>
        <taxon>Hexapoda</taxon>
        <taxon>Insecta</taxon>
        <taxon>Pterygota</taxon>
        <taxon>Neoptera</taxon>
        <taxon>Endopterygota</taxon>
        <taxon>Diptera</taxon>
        <taxon>Brachycera</taxon>
        <taxon>Muscomorpha</taxon>
        <taxon>Tephritoidea</taxon>
        <taxon>Tephritidae</taxon>
        <taxon>Ceratitis</taxon>
        <taxon>Ceratitis</taxon>
    </lineage>
</organism>
<dbReference type="Gene3D" id="1.20.920.10">
    <property type="entry name" value="Bromodomain-like"/>
    <property type="match status" value="1"/>
</dbReference>
<keyword evidence="3 6" id="KW-0103">Bromodomain</keyword>
<reference evidence="10" key="1">
    <citation type="submission" date="2013-07" db="EMBL/GenBank/DDBJ databases">
        <authorList>
            <person name="Geib S."/>
        </authorList>
    </citation>
    <scope>NUCLEOTIDE SEQUENCE</scope>
</reference>
<evidence type="ECO:0000259" key="9">
    <source>
        <dbReference type="PROSITE" id="PS50014"/>
    </source>
</evidence>
<dbReference type="InterPro" id="IPR001487">
    <property type="entry name" value="Bromodomain"/>
</dbReference>
<dbReference type="InterPro" id="IPR036427">
    <property type="entry name" value="Bromodomain-like_sf"/>
</dbReference>
<feature type="compositionally biased region" description="Low complexity" evidence="8">
    <location>
        <begin position="252"/>
        <end position="268"/>
    </location>
</feature>
<dbReference type="PANTHER" id="PTHR22881:SF27">
    <property type="entry name" value="BROMODOMAIN CONTAINING 7_9"/>
    <property type="match status" value="1"/>
</dbReference>
<feature type="compositionally biased region" description="Basic and acidic residues" evidence="8">
    <location>
        <begin position="114"/>
        <end position="140"/>
    </location>
</feature>
<evidence type="ECO:0000256" key="1">
    <source>
        <dbReference type="ARBA" id="ARBA00004123"/>
    </source>
</evidence>
<feature type="region of interest" description="Disordered" evidence="8">
    <location>
        <begin position="1"/>
        <end position="230"/>
    </location>
</feature>
<evidence type="ECO:0000256" key="7">
    <source>
        <dbReference type="SAM" id="Coils"/>
    </source>
</evidence>